<keyword evidence="2" id="KW-1185">Reference proteome</keyword>
<dbReference type="KEGG" id="rain:Rai3103_04735"/>
<name>A0A5Q2FFM2_9ACTN</name>
<dbReference type="EMBL" id="CP045725">
    <property type="protein sequence ID" value="QGF23086.1"/>
    <property type="molecule type" value="Genomic_DNA"/>
</dbReference>
<sequence>MSIYREAAQLLERDLRGVVPDGDVATARASGDLLVLIQTYLMLARDRHLPIRSDTAAALRDLTPPNGTLAPEALSGLELN</sequence>
<organism evidence="1 2">
    <name type="scientific">Raineyella fluvialis</name>
    <dbReference type="NCBI Taxonomy" id="2662261"/>
    <lineage>
        <taxon>Bacteria</taxon>
        <taxon>Bacillati</taxon>
        <taxon>Actinomycetota</taxon>
        <taxon>Actinomycetes</taxon>
        <taxon>Propionibacteriales</taxon>
        <taxon>Propionibacteriaceae</taxon>
        <taxon>Raineyella</taxon>
    </lineage>
</organism>
<dbReference type="RefSeq" id="WP_153571613.1">
    <property type="nucleotide sequence ID" value="NZ_CP045725.1"/>
</dbReference>
<evidence type="ECO:0000313" key="1">
    <source>
        <dbReference type="EMBL" id="QGF23086.1"/>
    </source>
</evidence>
<reference evidence="1 2" key="1">
    <citation type="submission" date="2019-10" db="EMBL/GenBank/DDBJ databases">
        <title>Genomic analysis of Raineyella sp. CBA3103.</title>
        <authorList>
            <person name="Roh S.W."/>
        </authorList>
    </citation>
    <scope>NUCLEOTIDE SEQUENCE [LARGE SCALE GENOMIC DNA]</scope>
    <source>
        <strain evidence="1 2">CBA3103</strain>
    </source>
</reference>
<protein>
    <submittedName>
        <fullName evidence="1">Uncharacterized protein</fullName>
    </submittedName>
</protein>
<dbReference type="Proteomes" id="UP000386847">
    <property type="component" value="Chromosome"/>
</dbReference>
<proteinExistence type="predicted"/>
<evidence type="ECO:0000313" key="2">
    <source>
        <dbReference type="Proteomes" id="UP000386847"/>
    </source>
</evidence>
<accession>A0A5Q2FFM2</accession>
<dbReference type="AlphaFoldDB" id="A0A5Q2FFM2"/>
<gene>
    <name evidence="1" type="ORF">Rai3103_04735</name>
</gene>